<dbReference type="AlphaFoldDB" id="A0A3N4IKR9"/>
<dbReference type="PANTHER" id="PTHR10196:SF57">
    <property type="entry name" value="XYLULOSE KINASE"/>
    <property type="match status" value="1"/>
</dbReference>
<dbReference type="InterPro" id="IPR043129">
    <property type="entry name" value="ATPase_NBD"/>
</dbReference>
<dbReference type="GO" id="GO:0004856">
    <property type="term" value="F:D-xylulokinase activity"/>
    <property type="evidence" value="ECO:0007669"/>
    <property type="project" value="UniProtKB-UniRule"/>
</dbReference>
<dbReference type="InterPro" id="IPR018485">
    <property type="entry name" value="FGGY_C"/>
</dbReference>
<dbReference type="Pfam" id="PF00370">
    <property type="entry name" value="FGGY_N"/>
    <property type="match status" value="1"/>
</dbReference>
<protein>
    <recommendedName>
        <fullName evidence="7">Xylulose kinase</fullName>
        <ecNumber evidence="7">2.7.1.17</ecNumber>
    </recommendedName>
</protein>
<dbReference type="Proteomes" id="UP000275078">
    <property type="component" value="Unassembled WGS sequence"/>
</dbReference>
<evidence type="ECO:0000259" key="8">
    <source>
        <dbReference type="Pfam" id="PF00370"/>
    </source>
</evidence>
<dbReference type="CDD" id="cd07776">
    <property type="entry name" value="ASKHA_NBD_FGGY_SpXK-like"/>
    <property type="match status" value="1"/>
</dbReference>
<evidence type="ECO:0000256" key="7">
    <source>
        <dbReference type="RuleBase" id="RU367058"/>
    </source>
</evidence>
<dbReference type="Gene3D" id="3.30.420.40">
    <property type="match status" value="2"/>
</dbReference>
<dbReference type="SUPFAM" id="SSF53067">
    <property type="entry name" value="Actin-like ATPase domain"/>
    <property type="match status" value="2"/>
</dbReference>
<keyword evidence="7" id="KW-0067">ATP-binding</keyword>
<reference evidence="10 11" key="1">
    <citation type="journal article" date="2018" name="Nat. Ecol. Evol.">
        <title>Pezizomycetes genomes reveal the molecular basis of ectomycorrhizal truffle lifestyle.</title>
        <authorList>
            <person name="Murat C."/>
            <person name="Payen T."/>
            <person name="Noel B."/>
            <person name="Kuo A."/>
            <person name="Morin E."/>
            <person name="Chen J."/>
            <person name="Kohler A."/>
            <person name="Krizsan K."/>
            <person name="Balestrini R."/>
            <person name="Da Silva C."/>
            <person name="Montanini B."/>
            <person name="Hainaut M."/>
            <person name="Levati E."/>
            <person name="Barry K.W."/>
            <person name="Belfiori B."/>
            <person name="Cichocki N."/>
            <person name="Clum A."/>
            <person name="Dockter R.B."/>
            <person name="Fauchery L."/>
            <person name="Guy J."/>
            <person name="Iotti M."/>
            <person name="Le Tacon F."/>
            <person name="Lindquist E.A."/>
            <person name="Lipzen A."/>
            <person name="Malagnac F."/>
            <person name="Mello A."/>
            <person name="Molinier V."/>
            <person name="Miyauchi S."/>
            <person name="Poulain J."/>
            <person name="Riccioni C."/>
            <person name="Rubini A."/>
            <person name="Sitrit Y."/>
            <person name="Splivallo R."/>
            <person name="Traeger S."/>
            <person name="Wang M."/>
            <person name="Zifcakova L."/>
            <person name="Wipf D."/>
            <person name="Zambonelli A."/>
            <person name="Paolocci F."/>
            <person name="Nowrousian M."/>
            <person name="Ottonello S."/>
            <person name="Baldrian P."/>
            <person name="Spatafora J.W."/>
            <person name="Henrissat B."/>
            <person name="Nagy L.G."/>
            <person name="Aury J.M."/>
            <person name="Wincker P."/>
            <person name="Grigoriev I.V."/>
            <person name="Bonfante P."/>
            <person name="Martin F.M."/>
        </authorList>
    </citation>
    <scope>NUCLEOTIDE SEQUENCE [LARGE SCALE GENOMIC DNA]</scope>
    <source>
        <strain evidence="10 11">RN42</strain>
    </source>
</reference>
<comment type="similarity">
    <text evidence="1 7">Belongs to the FGGY kinase family.</text>
</comment>
<evidence type="ECO:0000259" key="9">
    <source>
        <dbReference type="Pfam" id="PF02782"/>
    </source>
</evidence>
<evidence type="ECO:0000256" key="2">
    <source>
        <dbReference type="ARBA" id="ARBA00022629"/>
    </source>
</evidence>
<dbReference type="GO" id="GO:0042732">
    <property type="term" value="P:D-xylose metabolic process"/>
    <property type="evidence" value="ECO:0007669"/>
    <property type="project" value="UniProtKB-UniRule"/>
</dbReference>
<dbReference type="EMBL" id="ML119648">
    <property type="protein sequence ID" value="RPA86735.1"/>
    <property type="molecule type" value="Genomic_DNA"/>
</dbReference>
<keyword evidence="7" id="KW-0547">Nucleotide-binding</keyword>
<dbReference type="GO" id="GO:0005524">
    <property type="term" value="F:ATP binding"/>
    <property type="evidence" value="ECO:0007669"/>
    <property type="project" value="UniProtKB-UniRule"/>
</dbReference>
<comment type="catalytic activity">
    <reaction evidence="6 7">
        <text>D-xylulose + ATP = D-xylulose 5-phosphate + ADP + H(+)</text>
        <dbReference type="Rhea" id="RHEA:10964"/>
        <dbReference type="ChEBI" id="CHEBI:15378"/>
        <dbReference type="ChEBI" id="CHEBI:17140"/>
        <dbReference type="ChEBI" id="CHEBI:30616"/>
        <dbReference type="ChEBI" id="CHEBI:57737"/>
        <dbReference type="ChEBI" id="CHEBI:456216"/>
        <dbReference type="EC" id="2.7.1.17"/>
    </reaction>
</comment>
<feature type="domain" description="Carbohydrate kinase FGGY C-terminal" evidence="9">
    <location>
        <begin position="303"/>
        <end position="508"/>
    </location>
</feature>
<evidence type="ECO:0000313" key="11">
    <source>
        <dbReference type="Proteomes" id="UP000275078"/>
    </source>
</evidence>
<dbReference type="STRING" id="1160509.A0A3N4IKR9"/>
<proteinExistence type="inferred from homology"/>
<dbReference type="PANTHER" id="PTHR10196">
    <property type="entry name" value="SUGAR KINASE"/>
    <property type="match status" value="1"/>
</dbReference>
<evidence type="ECO:0000256" key="4">
    <source>
        <dbReference type="ARBA" id="ARBA00022777"/>
    </source>
</evidence>
<gene>
    <name evidence="10" type="ORF">BJ508DRAFT_410929</name>
</gene>
<name>A0A3N4IKR9_ASCIM</name>
<dbReference type="InterPro" id="IPR018484">
    <property type="entry name" value="FGGY_N"/>
</dbReference>
<keyword evidence="3 7" id="KW-0808">Transferase</keyword>
<keyword evidence="11" id="KW-1185">Reference proteome</keyword>
<dbReference type="EC" id="2.7.1.17" evidence="7"/>
<evidence type="ECO:0000256" key="3">
    <source>
        <dbReference type="ARBA" id="ARBA00022679"/>
    </source>
</evidence>
<dbReference type="InterPro" id="IPR042024">
    <property type="entry name" value="D-XK_euk"/>
</dbReference>
<keyword evidence="4 7" id="KW-0418">Kinase</keyword>
<sequence length="571" mass="62199">MSTSDSTSDLYLGFDLSTQQLKAIVITSTLTPIAQEAVNFDTDLPHYAVSKGVHVNDADHSVYAPVAMWVEAVDLLLSRFKSSGLDFSRIKGISGAGQQHGSVYWSKDASKTLASLDPKKTLLEQFEGVFSHKWSPNWQDHSTEAECDHFEEKIGGPVKLAEISGSDAHHRFTGPQILKLRKQHPEIYDATDRISLVSSFLASVFLGKIAPIDISDVCGMNLWDISKADWSDVLLEATAGAEGKEELRRKLGRVEPDGGANLGAISSYFVSRYGFPSDTVITPFTGDNPATILALPLRPLDVIISLGTSTTVLMSTPHYIPSPDYHMFAHPTTSGLYMFMLCYKNGALAREMVRNALNGDSSADWAKFDKAITSTPPLCRKSESDPTKLGIYFPLPEIVPNAPKGTYKFSYDTASKTLTPTTWPLEQDARAIVEGQALSMRLRSAPLLQQGPSTIAQPHRVYLVGGGSKNTAISQVLGDVLGAADGVYELDVGGNACALGGAYKALWAVERESKEQSFDDLISKRWEEEGRVKKRGEGYVEGLWEQYGGVIGGFEEAERRICKGEAKGESS</sequence>
<evidence type="ECO:0000256" key="5">
    <source>
        <dbReference type="ARBA" id="ARBA00025184"/>
    </source>
</evidence>
<dbReference type="Pfam" id="PF02782">
    <property type="entry name" value="FGGY_C"/>
    <property type="match status" value="1"/>
</dbReference>
<dbReference type="FunFam" id="3.30.420.40:FF:000118">
    <property type="entry name" value="Xylulose kinase 2"/>
    <property type="match status" value="1"/>
</dbReference>
<keyword evidence="2 7" id="KW-0859">Xylose metabolism</keyword>
<dbReference type="OrthoDB" id="1728974at2759"/>
<evidence type="ECO:0000313" key="10">
    <source>
        <dbReference type="EMBL" id="RPA86735.1"/>
    </source>
</evidence>
<organism evidence="10 11">
    <name type="scientific">Ascobolus immersus RN42</name>
    <dbReference type="NCBI Taxonomy" id="1160509"/>
    <lineage>
        <taxon>Eukaryota</taxon>
        <taxon>Fungi</taxon>
        <taxon>Dikarya</taxon>
        <taxon>Ascomycota</taxon>
        <taxon>Pezizomycotina</taxon>
        <taxon>Pezizomycetes</taxon>
        <taxon>Pezizales</taxon>
        <taxon>Ascobolaceae</taxon>
        <taxon>Ascobolus</taxon>
    </lineage>
</organism>
<feature type="domain" description="Carbohydrate kinase FGGY N-terminal" evidence="8">
    <location>
        <begin position="138"/>
        <end position="293"/>
    </location>
</feature>
<dbReference type="GO" id="GO:0005997">
    <property type="term" value="P:xylulose metabolic process"/>
    <property type="evidence" value="ECO:0007669"/>
    <property type="project" value="TreeGrafter"/>
</dbReference>
<evidence type="ECO:0000256" key="1">
    <source>
        <dbReference type="ARBA" id="ARBA00009156"/>
    </source>
</evidence>
<comment type="function">
    <text evidence="5 7">Highly specific D-xylulose kinase which participates in the catabolism of xylose. Xylose is a major component of hemicelluloses such as xylan. Most fungi utilize D-xylose via three enzymatic reactions, xylose reductase (XR), xylitol dehydrogenase (XDH), and xylulokinase, to form xylulose 5-phosphate, which enters pentose phosphate pathway.</text>
</comment>
<dbReference type="GO" id="GO:0005829">
    <property type="term" value="C:cytosol"/>
    <property type="evidence" value="ECO:0007669"/>
    <property type="project" value="TreeGrafter"/>
</dbReference>
<evidence type="ECO:0000256" key="6">
    <source>
        <dbReference type="ARBA" id="ARBA00048885"/>
    </source>
</evidence>
<accession>A0A3N4IKR9</accession>
<keyword evidence="7" id="KW-0119">Carbohydrate metabolism</keyword>